<comment type="caution">
    <text evidence="1">The sequence shown here is derived from an EMBL/GenBank/DDBJ whole genome shotgun (WGS) entry which is preliminary data.</text>
</comment>
<evidence type="ECO:0000313" key="2">
    <source>
        <dbReference type="Proteomes" id="UP001148662"/>
    </source>
</evidence>
<gene>
    <name evidence="1" type="ORF">NM688_g2459</name>
</gene>
<dbReference type="EMBL" id="JANHOG010000312">
    <property type="protein sequence ID" value="KAJ3555647.1"/>
    <property type="molecule type" value="Genomic_DNA"/>
</dbReference>
<evidence type="ECO:0000313" key="1">
    <source>
        <dbReference type="EMBL" id="KAJ3555647.1"/>
    </source>
</evidence>
<accession>A0ACC1T8A6</accession>
<sequence>MCTIAQFIAVIMMHHENSVSTRATTCRKLPVDSDPQDVLEQVTPCEKSATPNAANLQLHHLERSRHQRSPQPGQPGFFLPRHFAPTDTKALHATNGCVGGRVWWPGALCLP</sequence>
<keyword evidence="2" id="KW-1185">Reference proteome</keyword>
<proteinExistence type="predicted"/>
<name>A0ACC1T8A6_9APHY</name>
<organism evidence="1 2">
    <name type="scientific">Phlebia brevispora</name>
    <dbReference type="NCBI Taxonomy" id="194682"/>
    <lineage>
        <taxon>Eukaryota</taxon>
        <taxon>Fungi</taxon>
        <taxon>Dikarya</taxon>
        <taxon>Basidiomycota</taxon>
        <taxon>Agaricomycotina</taxon>
        <taxon>Agaricomycetes</taxon>
        <taxon>Polyporales</taxon>
        <taxon>Meruliaceae</taxon>
        <taxon>Phlebia</taxon>
    </lineage>
</organism>
<protein>
    <submittedName>
        <fullName evidence="1">Uncharacterized protein</fullName>
    </submittedName>
</protein>
<reference evidence="1" key="1">
    <citation type="submission" date="2022-07" db="EMBL/GenBank/DDBJ databases">
        <title>Genome Sequence of Phlebia brevispora.</title>
        <authorList>
            <person name="Buettner E."/>
        </authorList>
    </citation>
    <scope>NUCLEOTIDE SEQUENCE</scope>
    <source>
        <strain evidence="1">MPL23</strain>
    </source>
</reference>
<dbReference type="Proteomes" id="UP001148662">
    <property type="component" value="Unassembled WGS sequence"/>
</dbReference>